<sequence length="203" mass="22262">MKNIYKLCLTLVASTMFWSCSEEAEIAPFKALIFSEGFSSDSPFFNFNGNFNFPGWTNYAETGTRLWTEREFNDDGYIQFSTFGSGQASNIGWAITPAIDLGNAENVVFSFSSATNFVDNPANKLEVLISTDFDGTNVLGATWTALDATVANETTNGYVYIPSGEIDLSSYSGIIHIAFRVTGNGTTLDGLFQVDKVKVYENN</sequence>
<name>A0ABU9DX11_9FLAO</name>
<accession>A0ABU9DX11</accession>
<reference evidence="2 3" key="1">
    <citation type="submission" date="2024-04" db="EMBL/GenBank/DDBJ databases">
        <title>draft genome sequnece of Flavobacterium buctense JCM 30750.</title>
        <authorList>
            <person name="Kim D.-U."/>
        </authorList>
    </citation>
    <scope>NUCLEOTIDE SEQUENCE [LARGE SCALE GENOMIC DNA]</scope>
    <source>
        <strain evidence="2 3">JCM 30750</strain>
    </source>
</reference>
<proteinExistence type="predicted"/>
<dbReference type="NCBIfam" id="NF038128">
    <property type="entry name" value="choice_anch_J"/>
    <property type="match status" value="1"/>
</dbReference>
<organism evidence="2 3">
    <name type="scientific">Flavobacterium buctense</name>
    <dbReference type="NCBI Taxonomy" id="1648146"/>
    <lineage>
        <taxon>Bacteria</taxon>
        <taxon>Pseudomonadati</taxon>
        <taxon>Bacteroidota</taxon>
        <taxon>Flavobacteriia</taxon>
        <taxon>Flavobacteriales</taxon>
        <taxon>Flavobacteriaceae</taxon>
        <taxon>Flavobacterium</taxon>
    </lineage>
</organism>
<evidence type="ECO:0000313" key="3">
    <source>
        <dbReference type="Proteomes" id="UP001491349"/>
    </source>
</evidence>
<evidence type="ECO:0000313" key="2">
    <source>
        <dbReference type="EMBL" id="MEK8178928.1"/>
    </source>
</evidence>
<protein>
    <submittedName>
        <fullName evidence="2">Choice-of-anchor J domain-containing protein</fullName>
    </submittedName>
</protein>
<dbReference type="Proteomes" id="UP001491349">
    <property type="component" value="Unassembled WGS sequence"/>
</dbReference>
<feature type="chain" id="PRO_5045215955" evidence="1">
    <location>
        <begin position="25"/>
        <end position="203"/>
    </location>
</feature>
<dbReference type="EMBL" id="JBBPCB010000001">
    <property type="protein sequence ID" value="MEK8178928.1"/>
    <property type="molecule type" value="Genomic_DNA"/>
</dbReference>
<gene>
    <name evidence="2" type="ORF">WMW71_01130</name>
</gene>
<dbReference type="Gene3D" id="2.60.120.200">
    <property type="match status" value="1"/>
</dbReference>
<comment type="caution">
    <text evidence="2">The sequence shown here is derived from an EMBL/GenBank/DDBJ whole genome shotgun (WGS) entry which is preliminary data.</text>
</comment>
<feature type="signal peptide" evidence="1">
    <location>
        <begin position="1"/>
        <end position="24"/>
    </location>
</feature>
<evidence type="ECO:0000256" key="1">
    <source>
        <dbReference type="SAM" id="SignalP"/>
    </source>
</evidence>
<keyword evidence="1" id="KW-0732">Signal</keyword>
<keyword evidence="3" id="KW-1185">Reference proteome</keyword>
<dbReference type="RefSeq" id="WP_187659072.1">
    <property type="nucleotide sequence ID" value="NZ_JACTAB010000001.1"/>
</dbReference>